<gene>
    <name evidence="3" type="ORF">IW254_001867</name>
</gene>
<keyword evidence="2" id="KW-0472">Membrane</keyword>
<evidence type="ECO:0000256" key="2">
    <source>
        <dbReference type="SAM" id="Phobius"/>
    </source>
</evidence>
<proteinExistence type="predicted"/>
<organism evidence="3 4">
    <name type="scientific">Corynebacterium aquatimens</name>
    <dbReference type="NCBI Taxonomy" id="1190508"/>
    <lineage>
        <taxon>Bacteria</taxon>
        <taxon>Bacillati</taxon>
        <taxon>Actinomycetota</taxon>
        <taxon>Actinomycetes</taxon>
        <taxon>Mycobacteriales</taxon>
        <taxon>Corynebacteriaceae</taxon>
        <taxon>Corynebacterium</taxon>
    </lineage>
</organism>
<evidence type="ECO:0000256" key="1">
    <source>
        <dbReference type="SAM" id="MobiDB-lite"/>
    </source>
</evidence>
<dbReference type="EMBL" id="JADOUE010000001">
    <property type="protein sequence ID" value="MBG6122898.1"/>
    <property type="molecule type" value="Genomic_DNA"/>
</dbReference>
<dbReference type="AlphaFoldDB" id="A0A931E5Q1"/>
<name>A0A931E5Q1_9CORY</name>
<comment type="caution">
    <text evidence="3">The sequence shown here is derived from an EMBL/GenBank/DDBJ whole genome shotgun (WGS) entry which is preliminary data.</text>
</comment>
<evidence type="ECO:0000313" key="4">
    <source>
        <dbReference type="Proteomes" id="UP000658613"/>
    </source>
</evidence>
<sequence length="129" mass="14554">MTHPYAPGAAVSERELHNELSTRDLKAQQTEERRKSAWPWIVSAIGAIVGIVCLMIWLWTVGPWVLDIKDKVQDQVQQSIEDVNQYTDPEQYPDSSVFDIPGYEEFLEQADTADPDTAFSSDGPLDSTR</sequence>
<accession>A0A931E5Q1</accession>
<reference evidence="3" key="1">
    <citation type="submission" date="2020-11" db="EMBL/GenBank/DDBJ databases">
        <title>Sequencing the genomes of 1000 actinobacteria strains.</title>
        <authorList>
            <person name="Klenk H.-P."/>
        </authorList>
    </citation>
    <scope>NUCLEOTIDE SEQUENCE</scope>
    <source>
        <strain evidence="3">DSM 45632</strain>
    </source>
</reference>
<keyword evidence="2" id="KW-1133">Transmembrane helix</keyword>
<keyword evidence="2" id="KW-0812">Transmembrane</keyword>
<feature type="region of interest" description="Disordered" evidence="1">
    <location>
        <begin position="109"/>
        <end position="129"/>
    </location>
</feature>
<keyword evidence="4" id="KW-1185">Reference proteome</keyword>
<dbReference type="Proteomes" id="UP000658613">
    <property type="component" value="Unassembled WGS sequence"/>
</dbReference>
<protein>
    <submittedName>
        <fullName evidence="3">Uncharacterized protein</fullName>
    </submittedName>
</protein>
<evidence type="ECO:0000313" key="3">
    <source>
        <dbReference type="EMBL" id="MBG6122898.1"/>
    </source>
</evidence>
<feature type="transmembrane region" description="Helical" evidence="2">
    <location>
        <begin position="37"/>
        <end position="59"/>
    </location>
</feature>
<dbReference type="RefSeq" id="WP_196825214.1">
    <property type="nucleotide sequence ID" value="NZ_CP046980.1"/>
</dbReference>